<evidence type="ECO:0000256" key="6">
    <source>
        <dbReference type="SAM" id="Phobius"/>
    </source>
</evidence>
<feature type="transmembrane region" description="Helical" evidence="6">
    <location>
        <begin position="6"/>
        <end position="23"/>
    </location>
</feature>
<dbReference type="RefSeq" id="WP_133958403.1">
    <property type="nucleotide sequence ID" value="NZ_SORI01000017.1"/>
</dbReference>
<gene>
    <name evidence="8" type="ORF">C8D99_11725</name>
</gene>
<dbReference type="Proteomes" id="UP000295066">
    <property type="component" value="Unassembled WGS sequence"/>
</dbReference>
<evidence type="ECO:0000256" key="5">
    <source>
        <dbReference type="ARBA" id="ARBA00023136"/>
    </source>
</evidence>
<evidence type="ECO:0000259" key="7">
    <source>
        <dbReference type="Pfam" id="PF13244"/>
    </source>
</evidence>
<proteinExistence type="predicted"/>
<evidence type="ECO:0000256" key="2">
    <source>
        <dbReference type="ARBA" id="ARBA00022475"/>
    </source>
</evidence>
<dbReference type="Pfam" id="PF13244">
    <property type="entry name" value="MbhD"/>
    <property type="match status" value="1"/>
</dbReference>
<dbReference type="OrthoDB" id="7875411at2"/>
<evidence type="ECO:0000313" key="9">
    <source>
        <dbReference type="Proteomes" id="UP000295066"/>
    </source>
</evidence>
<comment type="subcellular location">
    <subcellularLocation>
        <location evidence="1">Cell membrane</location>
        <topology evidence="1">Multi-pass membrane protein</topology>
    </subcellularLocation>
</comment>
<keyword evidence="9" id="KW-1185">Reference proteome</keyword>
<evidence type="ECO:0000256" key="1">
    <source>
        <dbReference type="ARBA" id="ARBA00004651"/>
    </source>
</evidence>
<organism evidence="8 9">
    <name type="scientific">Aminivibrio pyruvatiphilus</name>
    <dbReference type="NCBI Taxonomy" id="1005740"/>
    <lineage>
        <taxon>Bacteria</taxon>
        <taxon>Thermotogati</taxon>
        <taxon>Synergistota</taxon>
        <taxon>Synergistia</taxon>
        <taxon>Synergistales</taxon>
        <taxon>Aminobacteriaceae</taxon>
        <taxon>Aminivibrio</taxon>
    </lineage>
</organism>
<feature type="transmembrane region" description="Helical" evidence="6">
    <location>
        <begin position="53"/>
        <end position="72"/>
    </location>
</feature>
<keyword evidence="5 6" id="KW-0472">Membrane</keyword>
<evidence type="ECO:0000313" key="8">
    <source>
        <dbReference type="EMBL" id="TDY56724.1"/>
    </source>
</evidence>
<protein>
    <submittedName>
        <fullName evidence="8">Membrane bound hydrogenase subunit mbhD</fullName>
    </submittedName>
</protein>
<evidence type="ECO:0000256" key="3">
    <source>
        <dbReference type="ARBA" id="ARBA00022692"/>
    </source>
</evidence>
<keyword evidence="4 6" id="KW-1133">Transmembrane helix</keyword>
<accession>A0A4R8M5S2</accession>
<dbReference type="AlphaFoldDB" id="A0A4R8M5S2"/>
<reference evidence="8 9" key="1">
    <citation type="submission" date="2019-03" db="EMBL/GenBank/DDBJ databases">
        <title>Genomic Encyclopedia of Type Strains, Phase IV (KMG-IV): sequencing the most valuable type-strain genomes for metagenomic binning, comparative biology and taxonomic classification.</title>
        <authorList>
            <person name="Goeker M."/>
        </authorList>
    </citation>
    <scope>NUCLEOTIDE SEQUENCE [LARGE SCALE GENOMIC DNA]</scope>
    <source>
        <strain evidence="8 9">DSM 25964</strain>
    </source>
</reference>
<keyword evidence="3 6" id="KW-0812">Transmembrane</keyword>
<sequence>MNNMLHLLVLTLLVLSAFFALWFKDLISSVIALAVFSVMTALEFYILQAPDVAIAEAAIGAGLSTAIFIIAIRACGKVKKSDGGDGR</sequence>
<comment type="caution">
    <text evidence="8">The sequence shown here is derived from an EMBL/GenBank/DDBJ whole genome shotgun (WGS) entry which is preliminary data.</text>
</comment>
<dbReference type="InterPro" id="IPR025383">
    <property type="entry name" value="MrpA_C/MbhD"/>
</dbReference>
<dbReference type="GO" id="GO:0005886">
    <property type="term" value="C:plasma membrane"/>
    <property type="evidence" value="ECO:0007669"/>
    <property type="project" value="UniProtKB-SubCell"/>
</dbReference>
<name>A0A4R8M5S2_9BACT</name>
<evidence type="ECO:0000256" key="4">
    <source>
        <dbReference type="ARBA" id="ARBA00022989"/>
    </source>
</evidence>
<dbReference type="EMBL" id="SORI01000017">
    <property type="protein sequence ID" value="TDY56724.1"/>
    <property type="molecule type" value="Genomic_DNA"/>
</dbReference>
<feature type="domain" description="MrpA C-terminal/MbhD" evidence="7">
    <location>
        <begin position="12"/>
        <end position="75"/>
    </location>
</feature>
<keyword evidence="2" id="KW-1003">Cell membrane</keyword>
<feature type="transmembrane region" description="Helical" evidence="6">
    <location>
        <begin position="30"/>
        <end position="47"/>
    </location>
</feature>